<dbReference type="InterPro" id="IPR017508">
    <property type="entry name" value="HipA_N1"/>
</dbReference>
<dbReference type="Pfam" id="PF13657">
    <property type="entry name" value="Couple_hipA"/>
    <property type="match status" value="1"/>
</dbReference>
<dbReference type="PANTHER" id="PTHR37419">
    <property type="entry name" value="SERINE/THREONINE-PROTEIN KINASE TOXIN HIPA"/>
    <property type="match status" value="1"/>
</dbReference>
<dbReference type="Pfam" id="PF07804">
    <property type="entry name" value="HipA_C"/>
    <property type="match status" value="1"/>
</dbReference>
<name>A0A432YVQ8_9GAMM</name>
<gene>
    <name evidence="6" type="ORF">CWI73_00570</name>
</gene>
<evidence type="ECO:0000256" key="3">
    <source>
        <dbReference type="ARBA" id="ARBA00022777"/>
    </source>
</evidence>
<dbReference type="PANTHER" id="PTHR37419:SF1">
    <property type="entry name" value="SERINE_THREONINE-PROTEIN KINASE TOXIN HIPA"/>
    <property type="match status" value="1"/>
</dbReference>
<evidence type="ECO:0000259" key="4">
    <source>
        <dbReference type="Pfam" id="PF07804"/>
    </source>
</evidence>
<evidence type="ECO:0000313" key="6">
    <source>
        <dbReference type="EMBL" id="RUO67396.1"/>
    </source>
</evidence>
<feature type="domain" description="HipA-like C-terminal" evidence="4">
    <location>
        <begin position="151"/>
        <end position="390"/>
    </location>
</feature>
<organism evidence="6 7">
    <name type="scientific">Idiomarina piscisalsi</name>
    <dbReference type="NCBI Taxonomy" id="1096243"/>
    <lineage>
        <taxon>Bacteria</taxon>
        <taxon>Pseudomonadati</taxon>
        <taxon>Pseudomonadota</taxon>
        <taxon>Gammaproteobacteria</taxon>
        <taxon>Alteromonadales</taxon>
        <taxon>Idiomarinaceae</taxon>
        <taxon>Idiomarina</taxon>
    </lineage>
</organism>
<dbReference type="GO" id="GO:0004674">
    <property type="term" value="F:protein serine/threonine kinase activity"/>
    <property type="evidence" value="ECO:0007669"/>
    <property type="project" value="TreeGrafter"/>
</dbReference>
<evidence type="ECO:0000313" key="7">
    <source>
        <dbReference type="Proteomes" id="UP000288361"/>
    </source>
</evidence>
<dbReference type="InterPro" id="IPR012893">
    <property type="entry name" value="HipA-like_C"/>
</dbReference>
<evidence type="ECO:0000256" key="2">
    <source>
        <dbReference type="ARBA" id="ARBA00022679"/>
    </source>
</evidence>
<dbReference type="InterPro" id="IPR052028">
    <property type="entry name" value="HipA_Ser/Thr_kinase"/>
</dbReference>
<dbReference type="RefSeq" id="WP_126751070.1">
    <property type="nucleotide sequence ID" value="NZ_JBHUMT010000016.1"/>
</dbReference>
<evidence type="ECO:0000256" key="1">
    <source>
        <dbReference type="ARBA" id="ARBA00010164"/>
    </source>
</evidence>
<dbReference type="GO" id="GO:0005829">
    <property type="term" value="C:cytosol"/>
    <property type="evidence" value="ECO:0007669"/>
    <property type="project" value="TreeGrafter"/>
</dbReference>
<accession>A0A432YVQ8</accession>
<reference evidence="6 7" key="1">
    <citation type="journal article" date="2011" name="Front. Microbiol.">
        <title>Genomic signatures of strain selection and enhancement in Bacillus atrophaeus var. globigii, a historical biowarfare simulant.</title>
        <authorList>
            <person name="Gibbons H.S."/>
            <person name="Broomall S.M."/>
            <person name="McNew L.A."/>
            <person name="Daligault H."/>
            <person name="Chapman C."/>
            <person name="Bruce D."/>
            <person name="Karavis M."/>
            <person name="Krepps M."/>
            <person name="McGregor P.A."/>
            <person name="Hong C."/>
            <person name="Park K.H."/>
            <person name="Akmal A."/>
            <person name="Feldman A."/>
            <person name="Lin J.S."/>
            <person name="Chang W.E."/>
            <person name="Higgs B.W."/>
            <person name="Demirev P."/>
            <person name="Lindquist J."/>
            <person name="Liem A."/>
            <person name="Fochler E."/>
            <person name="Read T.D."/>
            <person name="Tapia R."/>
            <person name="Johnson S."/>
            <person name="Bishop-Lilly K.A."/>
            <person name="Detter C."/>
            <person name="Han C."/>
            <person name="Sozhamannan S."/>
            <person name="Rosenzweig C.N."/>
            <person name="Skowronski E.W."/>
        </authorList>
    </citation>
    <scope>NUCLEOTIDE SEQUENCE [LARGE SCALE GENOMIC DNA]</scope>
    <source>
        <strain evidence="6 7">TPS4-2</strain>
    </source>
</reference>
<proteinExistence type="inferred from homology"/>
<dbReference type="Proteomes" id="UP000288361">
    <property type="component" value="Unassembled WGS sequence"/>
</dbReference>
<dbReference type="Gene3D" id="1.10.1070.20">
    <property type="match status" value="1"/>
</dbReference>
<keyword evidence="3 6" id="KW-0418">Kinase</keyword>
<dbReference type="NCBIfam" id="TIGR03071">
    <property type="entry name" value="couple_hipA"/>
    <property type="match status" value="1"/>
</dbReference>
<sequence length="421" mass="48143">MASMRVEKVEGLQVTLNEQKVGVLTHYTGGKNILSFSPDFAMLDKRDRPIVSFTQLIREDYFELPQVSTQRLSPVLSNLLPEGALREFISRELKVHSENEFPLMVHLGANLPGALKATPIAAGELPSWALAHRERVEAVQINIDKAVSKQSLAGIQMKFSSVRALDKRFNINEEDNADSWIIKVPSNVYKQVPANEYTAMRLAESVGIDIPEIQLVKLTQLHNLPDIRLPDEEYAYAIRRFDRSKGKRIHTEDFAQVFELYSHEKYEKKNYEQIVNAIYLHSPQGLKNAKKMAKRLLVNVLLANGDAHLKNWSLIYSDGITPQLSPAYDIVSTLPYVKGENGAALNMAKVKNWYETNMETFKKWAERADVPWQPIAVHLNETMEQARELWPTMLNELPMLESSKQVLKEHWRKLHSDFRVG</sequence>
<keyword evidence="2" id="KW-0808">Transferase</keyword>
<feature type="domain" description="HipA N-terminal subdomain 1" evidence="5">
    <location>
        <begin position="12"/>
        <end position="117"/>
    </location>
</feature>
<evidence type="ECO:0000259" key="5">
    <source>
        <dbReference type="Pfam" id="PF13657"/>
    </source>
</evidence>
<comment type="caution">
    <text evidence="6">The sequence shown here is derived from an EMBL/GenBank/DDBJ whole genome shotgun (WGS) entry which is preliminary data.</text>
</comment>
<dbReference type="EMBL" id="PIQA01000001">
    <property type="protein sequence ID" value="RUO67396.1"/>
    <property type="molecule type" value="Genomic_DNA"/>
</dbReference>
<protein>
    <submittedName>
        <fullName evidence="6">Phosphatidylinositol kinase</fullName>
    </submittedName>
</protein>
<comment type="similarity">
    <text evidence="1">Belongs to the HipA Ser/Thr kinase family.</text>
</comment>
<dbReference type="AlphaFoldDB" id="A0A432YVQ8"/>